<accession>A0A836CD73</accession>
<dbReference type="PANTHER" id="PTHR10182">
    <property type="entry name" value="CALCIUM-BINDING PROTEIN 39-RELATED"/>
    <property type="match status" value="1"/>
</dbReference>
<proteinExistence type="inferred from homology"/>
<reference evidence="3" key="1">
    <citation type="submission" date="2021-02" db="EMBL/GenBank/DDBJ databases">
        <title>First Annotated Genome of the Yellow-green Alga Tribonema minus.</title>
        <authorList>
            <person name="Mahan K.M."/>
        </authorList>
    </citation>
    <scope>NUCLEOTIDE SEQUENCE</scope>
    <source>
        <strain evidence="3">UTEX B ZZ1240</strain>
    </source>
</reference>
<dbReference type="Proteomes" id="UP000664859">
    <property type="component" value="Unassembled WGS sequence"/>
</dbReference>
<gene>
    <name evidence="3" type="ORF">JKP88DRAFT_323118</name>
</gene>
<keyword evidence="4" id="KW-1185">Reference proteome</keyword>
<dbReference type="InterPro" id="IPR011989">
    <property type="entry name" value="ARM-like"/>
</dbReference>
<dbReference type="SUPFAM" id="SSF48371">
    <property type="entry name" value="ARM repeat"/>
    <property type="match status" value="1"/>
</dbReference>
<feature type="compositionally biased region" description="Low complexity" evidence="2">
    <location>
        <begin position="390"/>
        <end position="406"/>
    </location>
</feature>
<evidence type="ECO:0000313" key="4">
    <source>
        <dbReference type="Proteomes" id="UP000664859"/>
    </source>
</evidence>
<protein>
    <submittedName>
        <fullName evidence="3">Mo25-like-domain-containing protein</fullName>
    </submittedName>
</protein>
<comment type="similarity">
    <text evidence="1">Belongs to the Mo25 family.</text>
</comment>
<dbReference type="GO" id="GO:0043539">
    <property type="term" value="F:protein serine/threonine kinase activator activity"/>
    <property type="evidence" value="ECO:0007669"/>
    <property type="project" value="TreeGrafter"/>
</dbReference>
<dbReference type="Pfam" id="PF08569">
    <property type="entry name" value="Mo25"/>
    <property type="match status" value="1"/>
</dbReference>
<dbReference type="PANTHER" id="PTHR10182:SF3">
    <property type="entry name" value="PROTEIN MO25"/>
    <property type="match status" value="1"/>
</dbReference>
<dbReference type="AlphaFoldDB" id="A0A836CD73"/>
<evidence type="ECO:0000256" key="2">
    <source>
        <dbReference type="SAM" id="MobiDB-lite"/>
    </source>
</evidence>
<dbReference type="GO" id="GO:0035556">
    <property type="term" value="P:intracellular signal transduction"/>
    <property type="evidence" value="ECO:0007669"/>
    <property type="project" value="TreeGrafter"/>
</dbReference>
<organism evidence="3 4">
    <name type="scientific">Tribonema minus</name>
    <dbReference type="NCBI Taxonomy" id="303371"/>
    <lineage>
        <taxon>Eukaryota</taxon>
        <taxon>Sar</taxon>
        <taxon>Stramenopiles</taxon>
        <taxon>Ochrophyta</taxon>
        <taxon>PX clade</taxon>
        <taxon>Xanthophyceae</taxon>
        <taxon>Tribonematales</taxon>
        <taxon>Tribonemataceae</taxon>
        <taxon>Tribonema</taxon>
    </lineage>
</organism>
<name>A0A836CD73_9STRA</name>
<dbReference type="OrthoDB" id="609103at2759"/>
<sequence>MSSLLSALKKKKTPEQLVRAACAAMAEGNAASLSKRLVAMKEVLYGEEDKEPVEAKCKELSAALRGAGLMPQLIEAMPVLPFEARKDVAQVFNNLVRKNHEGFADYVAENPTMVKDLILAYGNPDIAILCGSMLRECIRYESLARATLADDMLWLFFDSYVHLPNFDVASDAFATLRDLLTRNKAAASEFLSERFDTVFSKYTILLDSENYVTRRQSLKLLGELLLDRSNFAVMMRYICNRDNLKKMMMLLRDKSPNIQYEAFHVFKVFVANPKKPPEITRILVANRAKLITYLENFHNDKDDEQFRDEKALLITTLEALEEPPPSESNPGSRRVSQDVAGMLARAREGSTGEPRGGTNSMQGSQEKRAMAADAQAVADVLGAVGGEGGAAAAAPPAAPAPAAGVH</sequence>
<evidence type="ECO:0000313" key="3">
    <source>
        <dbReference type="EMBL" id="KAG5180818.1"/>
    </source>
</evidence>
<dbReference type="InterPro" id="IPR016024">
    <property type="entry name" value="ARM-type_fold"/>
</dbReference>
<feature type="region of interest" description="Disordered" evidence="2">
    <location>
        <begin position="346"/>
        <end position="373"/>
    </location>
</feature>
<dbReference type="Gene3D" id="1.25.10.10">
    <property type="entry name" value="Leucine-rich Repeat Variant"/>
    <property type="match status" value="1"/>
</dbReference>
<dbReference type="EMBL" id="JAFCMP010000357">
    <property type="protein sequence ID" value="KAG5180818.1"/>
    <property type="molecule type" value="Genomic_DNA"/>
</dbReference>
<dbReference type="InterPro" id="IPR013878">
    <property type="entry name" value="Mo25"/>
</dbReference>
<feature type="region of interest" description="Disordered" evidence="2">
    <location>
        <begin position="386"/>
        <end position="406"/>
    </location>
</feature>
<evidence type="ECO:0000256" key="1">
    <source>
        <dbReference type="ARBA" id="ARBA00011012"/>
    </source>
</evidence>
<comment type="caution">
    <text evidence="3">The sequence shown here is derived from an EMBL/GenBank/DDBJ whole genome shotgun (WGS) entry which is preliminary data.</text>
</comment>